<gene>
    <name evidence="1" type="ORF">NWFMUON74_46500</name>
</gene>
<dbReference type="EMBL" id="AP023396">
    <property type="protein sequence ID" value="BCK56878.1"/>
    <property type="molecule type" value="Genomic_DNA"/>
</dbReference>
<sequence>MSVAMMNEQPLFPNAEHLRRAFRGDAVALPLPGLADAASAMISVHHQRREALQQLHAPDALSANALRQAVREFTAAEAQLTTLATAIDQSVVRVLRSRPHVAGVWHTETVGSIVSRLAELWLNYLDSQTHEDAYRVARISDAYNCLVAELTTGRRLPPDM</sequence>
<protein>
    <recommendedName>
        <fullName evidence="3">DUF4254 domain-containing protein</fullName>
    </recommendedName>
</protein>
<proteinExistence type="predicted"/>
<reference evidence="1 2" key="1">
    <citation type="submission" date="2020-08" db="EMBL/GenBank/DDBJ databases">
        <title>Genome Sequencing of Nocardia wallacei strain FMUON74 and assembly.</title>
        <authorList>
            <person name="Toyokawa M."/>
            <person name="Uesaka K."/>
        </authorList>
    </citation>
    <scope>NUCLEOTIDE SEQUENCE [LARGE SCALE GENOMIC DNA]</scope>
    <source>
        <strain evidence="1 2">FMUON74</strain>
    </source>
</reference>
<organism evidence="1 2">
    <name type="scientific">Nocardia wallacei</name>
    <dbReference type="NCBI Taxonomy" id="480035"/>
    <lineage>
        <taxon>Bacteria</taxon>
        <taxon>Bacillati</taxon>
        <taxon>Actinomycetota</taxon>
        <taxon>Actinomycetes</taxon>
        <taxon>Mycobacteriales</taxon>
        <taxon>Nocardiaceae</taxon>
        <taxon>Nocardia</taxon>
    </lineage>
</organism>
<dbReference type="Proteomes" id="UP000516173">
    <property type="component" value="Chromosome"/>
</dbReference>
<name>A0A7G1KNU5_9NOCA</name>
<dbReference type="AlphaFoldDB" id="A0A7G1KNU5"/>
<dbReference type="GeneID" id="80349106"/>
<evidence type="ECO:0000313" key="2">
    <source>
        <dbReference type="Proteomes" id="UP000516173"/>
    </source>
</evidence>
<dbReference type="KEGG" id="nwl:NWFMUON74_46500"/>
<evidence type="ECO:0000313" key="1">
    <source>
        <dbReference type="EMBL" id="BCK56878.1"/>
    </source>
</evidence>
<dbReference type="RefSeq" id="WP_187683872.1">
    <property type="nucleotide sequence ID" value="NZ_AP023396.1"/>
</dbReference>
<keyword evidence="2" id="KW-1185">Reference proteome</keyword>
<accession>A0A7G1KNU5</accession>
<evidence type="ECO:0008006" key="3">
    <source>
        <dbReference type="Google" id="ProtNLM"/>
    </source>
</evidence>